<evidence type="ECO:0000313" key="1">
    <source>
        <dbReference type="EnsemblPlants" id="AVESA.00010b.r2.3CG0451840.1.CDS"/>
    </source>
</evidence>
<proteinExistence type="predicted"/>
<accession>A0ACD5VIQ1</accession>
<reference evidence="1" key="1">
    <citation type="submission" date="2021-05" db="EMBL/GenBank/DDBJ databases">
        <authorList>
            <person name="Scholz U."/>
            <person name="Mascher M."/>
            <person name="Fiebig A."/>
        </authorList>
    </citation>
    <scope>NUCLEOTIDE SEQUENCE [LARGE SCALE GENOMIC DNA]</scope>
</reference>
<protein>
    <submittedName>
        <fullName evidence="1">Uncharacterized protein</fullName>
    </submittedName>
</protein>
<dbReference type="EnsemblPlants" id="AVESA.00010b.r2.3CG0451840.1">
    <property type="protein sequence ID" value="AVESA.00010b.r2.3CG0451840.1.CDS"/>
    <property type="gene ID" value="AVESA.00010b.r2.3CG0451840"/>
</dbReference>
<reference evidence="1" key="2">
    <citation type="submission" date="2025-09" db="UniProtKB">
        <authorList>
            <consortium name="EnsemblPlants"/>
        </authorList>
    </citation>
    <scope>IDENTIFICATION</scope>
</reference>
<organism evidence="1 2">
    <name type="scientific">Avena sativa</name>
    <name type="common">Oat</name>
    <dbReference type="NCBI Taxonomy" id="4498"/>
    <lineage>
        <taxon>Eukaryota</taxon>
        <taxon>Viridiplantae</taxon>
        <taxon>Streptophyta</taxon>
        <taxon>Embryophyta</taxon>
        <taxon>Tracheophyta</taxon>
        <taxon>Spermatophyta</taxon>
        <taxon>Magnoliopsida</taxon>
        <taxon>Liliopsida</taxon>
        <taxon>Poales</taxon>
        <taxon>Poaceae</taxon>
        <taxon>BOP clade</taxon>
        <taxon>Pooideae</taxon>
        <taxon>Poodae</taxon>
        <taxon>Poeae</taxon>
        <taxon>Poeae Chloroplast Group 1 (Aveneae type)</taxon>
        <taxon>Aveninae</taxon>
        <taxon>Avena</taxon>
    </lineage>
</organism>
<keyword evidence="2" id="KW-1185">Reference proteome</keyword>
<name>A0ACD5VIQ1_AVESA</name>
<dbReference type="Proteomes" id="UP001732700">
    <property type="component" value="Chromosome 3C"/>
</dbReference>
<evidence type="ECO:0000313" key="2">
    <source>
        <dbReference type="Proteomes" id="UP001732700"/>
    </source>
</evidence>
<sequence>MGSNSIDSESSAELLQAEADIIRHSVGYLTSIALQCAVKLRIPDAIHRCGGSASMAELLAALAVPIPPAKQPYLWRLMKVLAMQGVFVAKGGDGDVYQLNTMSRLLLDDERGIWPGVLLATTPQFMGSAMRIGEWFTSEEDVEVTAFIMANGQNPHDTGGVDAEFNSIFNKTMAADSRFVADLVVRQCAEVFKGIGSLVDVAGGTGTMARAIAKAFPHVKCSVLDLAHVIQEISPEADNNNNVEFIAGDMMEFIPPADVILLKYVLHNWTDEDSVKILKRCREAVISHAGNGKVIIIDAVVGTPSPGLDLLQTQLLMDMEMMSLFMAKERYEHEWSKIIKEAGFTNYKIQPILGLRSVIELYI</sequence>